<sequence length="223" mass="24397">MTESTQTTRTADLARPTAPAHADRTTTKSQQSLVLDRTPLSSPPNVISGQGPPPFQKYQQETNKAEESDNATHYAGNSPGGTRLRSLSNITTHCRSTNPVNPQKSSSSTSPADIAHWTNSLVHYTPVPPPRPKQSLIVYQPIDPEPPSLPPLVLEPSTLDGLLPQKSPVLQPLPDIPELPGLDFPWMLRVDTELHQFGDLYDSPSTVHVSFISHIFVTMTLQC</sequence>
<evidence type="ECO:0000256" key="1">
    <source>
        <dbReference type="SAM" id="MobiDB-lite"/>
    </source>
</evidence>
<keyword evidence="3" id="KW-1185">Reference proteome</keyword>
<proteinExistence type="predicted"/>
<name>A0A0C3NCG9_PISTI</name>
<feature type="region of interest" description="Disordered" evidence="1">
    <location>
        <begin position="1"/>
        <end position="86"/>
    </location>
</feature>
<feature type="region of interest" description="Disordered" evidence="1">
    <location>
        <begin position="93"/>
        <end position="112"/>
    </location>
</feature>
<reference evidence="2 3" key="1">
    <citation type="submission" date="2014-04" db="EMBL/GenBank/DDBJ databases">
        <authorList>
            <consortium name="DOE Joint Genome Institute"/>
            <person name="Kuo A."/>
            <person name="Kohler A."/>
            <person name="Costa M.D."/>
            <person name="Nagy L.G."/>
            <person name="Floudas D."/>
            <person name="Copeland A."/>
            <person name="Barry K.W."/>
            <person name="Cichocki N."/>
            <person name="Veneault-Fourrey C."/>
            <person name="LaButti K."/>
            <person name="Lindquist E.A."/>
            <person name="Lipzen A."/>
            <person name="Lundell T."/>
            <person name="Morin E."/>
            <person name="Murat C."/>
            <person name="Sun H."/>
            <person name="Tunlid A."/>
            <person name="Henrissat B."/>
            <person name="Grigoriev I.V."/>
            <person name="Hibbett D.S."/>
            <person name="Martin F."/>
            <person name="Nordberg H.P."/>
            <person name="Cantor M.N."/>
            <person name="Hua S.X."/>
        </authorList>
    </citation>
    <scope>NUCLEOTIDE SEQUENCE [LARGE SCALE GENOMIC DNA]</scope>
    <source>
        <strain evidence="2 3">Marx 270</strain>
    </source>
</reference>
<feature type="compositionally biased region" description="Polar residues" evidence="1">
    <location>
        <begin position="27"/>
        <end position="48"/>
    </location>
</feature>
<reference evidence="3" key="2">
    <citation type="submission" date="2015-01" db="EMBL/GenBank/DDBJ databases">
        <title>Evolutionary Origins and Diversification of the Mycorrhizal Mutualists.</title>
        <authorList>
            <consortium name="DOE Joint Genome Institute"/>
            <consortium name="Mycorrhizal Genomics Consortium"/>
            <person name="Kohler A."/>
            <person name="Kuo A."/>
            <person name="Nagy L.G."/>
            <person name="Floudas D."/>
            <person name="Copeland A."/>
            <person name="Barry K.W."/>
            <person name="Cichocki N."/>
            <person name="Veneault-Fourrey C."/>
            <person name="LaButti K."/>
            <person name="Lindquist E.A."/>
            <person name="Lipzen A."/>
            <person name="Lundell T."/>
            <person name="Morin E."/>
            <person name="Murat C."/>
            <person name="Riley R."/>
            <person name="Ohm R."/>
            <person name="Sun H."/>
            <person name="Tunlid A."/>
            <person name="Henrissat B."/>
            <person name="Grigoriev I.V."/>
            <person name="Hibbett D.S."/>
            <person name="Martin F."/>
        </authorList>
    </citation>
    <scope>NUCLEOTIDE SEQUENCE [LARGE SCALE GENOMIC DNA]</scope>
    <source>
        <strain evidence="3">Marx 270</strain>
    </source>
</reference>
<feature type="compositionally biased region" description="Polar residues" evidence="1">
    <location>
        <begin position="1"/>
        <end position="10"/>
    </location>
</feature>
<dbReference type="AlphaFoldDB" id="A0A0C3NCG9"/>
<dbReference type="HOGENOM" id="CLU_1240571_0_0_1"/>
<organism evidence="2 3">
    <name type="scientific">Pisolithus tinctorius Marx 270</name>
    <dbReference type="NCBI Taxonomy" id="870435"/>
    <lineage>
        <taxon>Eukaryota</taxon>
        <taxon>Fungi</taxon>
        <taxon>Dikarya</taxon>
        <taxon>Basidiomycota</taxon>
        <taxon>Agaricomycotina</taxon>
        <taxon>Agaricomycetes</taxon>
        <taxon>Agaricomycetidae</taxon>
        <taxon>Boletales</taxon>
        <taxon>Sclerodermatineae</taxon>
        <taxon>Pisolithaceae</taxon>
        <taxon>Pisolithus</taxon>
    </lineage>
</organism>
<dbReference type="Proteomes" id="UP000054217">
    <property type="component" value="Unassembled WGS sequence"/>
</dbReference>
<evidence type="ECO:0000313" key="2">
    <source>
        <dbReference type="EMBL" id="KIN93263.1"/>
    </source>
</evidence>
<accession>A0A0C3NCG9</accession>
<evidence type="ECO:0000313" key="3">
    <source>
        <dbReference type="Proteomes" id="UP000054217"/>
    </source>
</evidence>
<protein>
    <submittedName>
        <fullName evidence="2">Uncharacterized protein</fullName>
    </submittedName>
</protein>
<dbReference type="InParanoid" id="A0A0C3NCG9"/>
<dbReference type="EMBL" id="KN832190">
    <property type="protein sequence ID" value="KIN93263.1"/>
    <property type="molecule type" value="Genomic_DNA"/>
</dbReference>
<gene>
    <name evidence="2" type="ORF">M404DRAFT_1009074</name>
</gene>
<dbReference type="OrthoDB" id="2692969at2759"/>